<dbReference type="Pfam" id="PF04055">
    <property type="entry name" value="Radical_SAM"/>
    <property type="match status" value="1"/>
</dbReference>
<evidence type="ECO:0000313" key="8">
    <source>
        <dbReference type="Proteomes" id="UP000501168"/>
    </source>
</evidence>
<accession>A0A6G9ID70</accession>
<evidence type="ECO:0000313" key="7">
    <source>
        <dbReference type="EMBL" id="QIQ21530.1"/>
    </source>
</evidence>
<dbReference type="PANTHER" id="PTHR21180">
    <property type="entry name" value="ENDONUCLEASE/EXONUCLEASE/PHOSPHATASE FAMILY DOMAIN-CONTAINING PROTEIN 1"/>
    <property type="match status" value="1"/>
</dbReference>
<dbReference type="InterPro" id="IPR051675">
    <property type="entry name" value="Endo/Exo/Phosphatase_dom_1"/>
</dbReference>
<dbReference type="InterPro" id="IPR058240">
    <property type="entry name" value="rSAM_sf"/>
</dbReference>
<name>A0A6G9ID70_9GAMM</name>
<sequence>MQESTLKKLEILAESAKYDVSCSSSGTTRKNKSGGIGSASGWGICHSFTEDGRCVSLLKIMLTNFCMYDCAYCINRRSNDIQRAAFSPKELAELTIEFYRRNYIEGLFLSSGVIKNPDHTMEKMIRVVKELRETHGYHGYIHMKTIPGASKELTHQAGLYADRLSINLEIPTEQNLKLLAPEKDHQSIYRPMHDIQRGIIISQEERKKFRSAPRFAPAGQSTQIIIGATDETDKDILQLTSSLYQRPSMKRVYYSGFIPVNSYDKRLPVGKETPLVRENRLYQADWLMRFYQFNVHEIVNDEHPELDLEIDPKLSWALRNPAQFPVDVNRDSYEKILRIPGVGVKSARLIVAARQHGALTLDGLKRIGVVLKRAQYFLTCQGMHKIVSVNETSPERLRLLLAEPKAAYKALENKAMPEQLGFGFN</sequence>
<keyword evidence="3" id="KW-0479">Metal-binding</keyword>
<proteinExistence type="predicted"/>
<keyword evidence="2" id="KW-0949">S-adenosyl-L-methionine</keyword>
<evidence type="ECO:0000256" key="1">
    <source>
        <dbReference type="ARBA" id="ARBA00001966"/>
    </source>
</evidence>
<protein>
    <submittedName>
        <fullName evidence="7">Putative DNA modification/repair radical SAM protein</fullName>
    </submittedName>
</protein>
<dbReference type="SFLD" id="SFLDS00029">
    <property type="entry name" value="Radical_SAM"/>
    <property type="match status" value="1"/>
</dbReference>
<evidence type="ECO:0000259" key="6">
    <source>
        <dbReference type="Pfam" id="PF04055"/>
    </source>
</evidence>
<keyword evidence="5" id="KW-0411">Iron-sulfur</keyword>
<dbReference type="Proteomes" id="UP000501168">
    <property type="component" value="Chromosome"/>
</dbReference>
<dbReference type="PANTHER" id="PTHR21180:SF9">
    <property type="entry name" value="TYPE II SECRETION SYSTEM PROTEIN K"/>
    <property type="match status" value="1"/>
</dbReference>
<comment type="cofactor">
    <cofactor evidence="1">
        <name>[4Fe-4S] cluster</name>
        <dbReference type="ChEBI" id="CHEBI:49883"/>
    </cofactor>
</comment>
<dbReference type="GO" id="GO:0051536">
    <property type="term" value="F:iron-sulfur cluster binding"/>
    <property type="evidence" value="ECO:0007669"/>
    <property type="project" value="UniProtKB-KW"/>
</dbReference>
<dbReference type="KEGG" id="orb:IPMB12_07440"/>
<dbReference type="GO" id="GO:0046872">
    <property type="term" value="F:metal ion binding"/>
    <property type="evidence" value="ECO:0007669"/>
    <property type="project" value="UniProtKB-KW"/>
</dbReference>
<dbReference type="GO" id="GO:0003824">
    <property type="term" value="F:catalytic activity"/>
    <property type="evidence" value="ECO:0007669"/>
    <property type="project" value="InterPro"/>
</dbReference>
<dbReference type="CDD" id="cd01335">
    <property type="entry name" value="Radical_SAM"/>
    <property type="match status" value="1"/>
</dbReference>
<dbReference type="InParanoid" id="A0A6G9ID70"/>
<dbReference type="SFLD" id="SFLDG01102">
    <property type="entry name" value="Uncharacterised_Radical_SAM_Su"/>
    <property type="match status" value="1"/>
</dbReference>
<reference evidence="7 8" key="1">
    <citation type="submission" date="2020-03" db="EMBL/GenBank/DDBJ databases">
        <title>Complete genome sequence of Orbus sp. IPMB12 (BCRC 80908).</title>
        <authorList>
            <person name="Lo W.-S."/>
            <person name="Chang T.-H."/>
            <person name="Kuo C.-H."/>
        </authorList>
    </citation>
    <scope>NUCLEOTIDE SEQUENCE [LARGE SCALE GENOMIC DNA]</scope>
    <source>
        <strain evidence="7 8">IPMB12</strain>
    </source>
</reference>
<dbReference type="InterPro" id="IPR013785">
    <property type="entry name" value="Aldolase_TIM"/>
</dbReference>
<dbReference type="SUPFAM" id="SSF47781">
    <property type="entry name" value="RuvA domain 2-like"/>
    <property type="match status" value="1"/>
</dbReference>
<dbReference type="NCBIfam" id="TIGR03916">
    <property type="entry name" value="rSAM_link_UDG"/>
    <property type="match status" value="1"/>
</dbReference>
<evidence type="ECO:0000256" key="2">
    <source>
        <dbReference type="ARBA" id="ARBA00022691"/>
    </source>
</evidence>
<feature type="domain" description="Radical SAM core" evidence="6">
    <location>
        <begin position="61"/>
        <end position="189"/>
    </location>
</feature>
<dbReference type="InterPro" id="IPR007197">
    <property type="entry name" value="rSAM"/>
</dbReference>
<dbReference type="EMBL" id="CP050253">
    <property type="protein sequence ID" value="QIQ21530.1"/>
    <property type="molecule type" value="Genomic_DNA"/>
</dbReference>
<organism evidence="7 8">
    <name type="scientific">Zophobihabitans entericus</name>
    <dbReference type="NCBI Taxonomy" id="1635327"/>
    <lineage>
        <taxon>Bacteria</taxon>
        <taxon>Pseudomonadati</taxon>
        <taxon>Pseudomonadota</taxon>
        <taxon>Gammaproteobacteria</taxon>
        <taxon>Orbales</taxon>
        <taxon>Orbaceae</taxon>
        <taxon>Zophobihabitans</taxon>
    </lineage>
</organism>
<dbReference type="InterPro" id="IPR010994">
    <property type="entry name" value="RuvA_2-like"/>
</dbReference>
<dbReference type="SUPFAM" id="SSF102114">
    <property type="entry name" value="Radical SAM enzymes"/>
    <property type="match status" value="1"/>
</dbReference>
<dbReference type="InterPro" id="IPR023874">
    <property type="entry name" value="DNA_rSAM_put"/>
</dbReference>
<dbReference type="AlphaFoldDB" id="A0A6G9ID70"/>
<dbReference type="RefSeq" id="WP_166916435.1">
    <property type="nucleotide sequence ID" value="NZ_CP050253.1"/>
</dbReference>
<dbReference type="Gene3D" id="3.20.20.70">
    <property type="entry name" value="Aldolase class I"/>
    <property type="match status" value="1"/>
</dbReference>
<keyword evidence="8" id="KW-1185">Reference proteome</keyword>
<keyword evidence="4" id="KW-0408">Iron</keyword>
<gene>
    <name evidence="7" type="ORF">IPMB12_07440</name>
</gene>
<evidence type="ECO:0000256" key="5">
    <source>
        <dbReference type="ARBA" id="ARBA00023014"/>
    </source>
</evidence>
<evidence type="ECO:0000256" key="4">
    <source>
        <dbReference type="ARBA" id="ARBA00023004"/>
    </source>
</evidence>
<evidence type="ECO:0000256" key="3">
    <source>
        <dbReference type="ARBA" id="ARBA00022723"/>
    </source>
</evidence>